<feature type="compositionally biased region" description="Polar residues" evidence="1">
    <location>
        <begin position="541"/>
        <end position="550"/>
    </location>
</feature>
<feature type="compositionally biased region" description="Basic and acidic residues" evidence="1">
    <location>
        <begin position="331"/>
        <end position="357"/>
    </location>
</feature>
<evidence type="ECO:0000313" key="2">
    <source>
        <dbReference type="EnsemblMetazoa" id="XP_020914112.1"/>
    </source>
</evidence>
<keyword evidence="3" id="KW-1185">Reference proteome</keyword>
<dbReference type="Proteomes" id="UP000887567">
    <property type="component" value="Unplaced"/>
</dbReference>
<reference evidence="2" key="1">
    <citation type="submission" date="2022-11" db="UniProtKB">
        <authorList>
            <consortium name="EnsemblMetazoa"/>
        </authorList>
    </citation>
    <scope>IDENTIFICATION</scope>
</reference>
<feature type="region of interest" description="Disordered" evidence="1">
    <location>
        <begin position="319"/>
        <end position="376"/>
    </location>
</feature>
<dbReference type="AlphaFoldDB" id="A0A913Y3G6"/>
<feature type="compositionally biased region" description="Polar residues" evidence="1">
    <location>
        <begin position="319"/>
        <end position="330"/>
    </location>
</feature>
<sequence>MPCEVIPCIVNNTCIFVEPRGSKLGNSSAMHETKAKVGPQNNMVWTQEDLRGRLSIDNDGSSYGRAQAPEGHTDMLENNITFHDINHRISSRPFSSIGHSGADIEECEQASSGHVGETNISFSRSRIPNCEPPRRYSSSSWPSETFMREYYRSRELSAHRANRRRQSEGFILSQNKVFGLVGYRNESDGQRSENHDPNTKVVKRERDSGSHKISHNISLASFNIMNSVATTALDRPANSYYSLPRRRSQPTVPSFGNDTTNNGKEQRNSLPTEDYLRQYHFDSDTELQWQRLVARAKTLQLSSPKRPEIICSRLTDSNNVQVSQKATKSTGDLERGADNLGGKERKIYEVKPLDKENNNSVQPTTMRRRRRNEERRYSLKMVPTSLESLSERNTSTCDDKLSEKEMEQTAGSRDKRLISQQRCMVNPIEATTRRHSVAVVRPVQQVNSEKISGYSTHGALEYAKMLMEKIQEAGKTKSKKERLEEMSKVLKIVLEELNRIEMPDRDLVSLFISLRAKMVNLRTELKVDEGKEMETEKQTSEQKIPSNSLPSLPVSHEEHIPAHPRRFSWI</sequence>
<accession>A0A913Y3G6</accession>
<feature type="region of interest" description="Disordered" evidence="1">
    <location>
        <begin position="530"/>
        <end position="570"/>
    </location>
</feature>
<proteinExistence type="predicted"/>
<name>A0A913Y3G6_EXADI</name>
<feature type="compositionally biased region" description="Polar residues" evidence="1">
    <location>
        <begin position="249"/>
        <end position="270"/>
    </location>
</feature>
<feature type="region of interest" description="Disordered" evidence="1">
    <location>
        <begin position="240"/>
        <end position="270"/>
    </location>
</feature>
<feature type="region of interest" description="Disordered" evidence="1">
    <location>
        <begin position="109"/>
        <end position="141"/>
    </location>
</feature>
<dbReference type="KEGG" id="epa:110251719"/>
<dbReference type="RefSeq" id="XP_020914112.1">
    <property type="nucleotide sequence ID" value="XM_021058453.2"/>
</dbReference>
<evidence type="ECO:0000313" key="3">
    <source>
        <dbReference type="Proteomes" id="UP000887567"/>
    </source>
</evidence>
<dbReference type="GeneID" id="110251719"/>
<organism evidence="2 3">
    <name type="scientific">Exaiptasia diaphana</name>
    <name type="common">Tropical sea anemone</name>
    <name type="synonym">Aiptasia pulchella</name>
    <dbReference type="NCBI Taxonomy" id="2652724"/>
    <lineage>
        <taxon>Eukaryota</taxon>
        <taxon>Metazoa</taxon>
        <taxon>Cnidaria</taxon>
        <taxon>Anthozoa</taxon>
        <taxon>Hexacorallia</taxon>
        <taxon>Actiniaria</taxon>
        <taxon>Aiptasiidae</taxon>
        <taxon>Exaiptasia</taxon>
    </lineage>
</organism>
<evidence type="ECO:0000256" key="1">
    <source>
        <dbReference type="SAM" id="MobiDB-lite"/>
    </source>
</evidence>
<dbReference type="OrthoDB" id="5959714at2759"/>
<protein>
    <submittedName>
        <fullName evidence="2">Uncharacterized protein</fullName>
    </submittedName>
</protein>
<feature type="compositionally biased region" description="Basic and acidic residues" evidence="1">
    <location>
        <begin position="530"/>
        <end position="540"/>
    </location>
</feature>
<feature type="region of interest" description="Disordered" evidence="1">
    <location>
        <begin position="185"/>
        <end position="209"/>
    </location>
</feature>
<dbReference type="EnsemblMetazoa" id="XM_021058453.2">
    <property type="protein sequence ID" value="XP_020914112.1"/>
    <property type="gene ID" value="LOC110251719"/>
</dbReference>